<dbReference type="SUPFAM" id="SSF53613">
    <property type="entry name" value="Ribokinase-like"/>
    <property type="match status" value="1"/>
</dbReference>
<name>A0A0B7N8H5_9FUNG</name>
<dbReference type="OrthoDB" id="204058at2759"/>
<dbReference type="PROSITE" id="PS00584">
    <property type="entry name" value="PFKB_KINASES_2"/>
    <property type="match status" value="1"/>
</dbReference>
<dbReference type="Gene3D" id="3.40.1190.20">
    <property type="match status" value="1"/>
</dbReference>
<dbReference type="InterPro" id="IPR011611">
    <property type="entry name" value="PfkB_dom"/>
</dbReference>
<evidence type="ECO:0000259" key="4">
    <source>
        <dbReference type="Pfam" id="PF00294"/>
    </source>
</evidence>
<dbReference type="EMBL" id="LN730558">
    <property type="protein sequence ID" value="CEP13744.1"/>
    <property type="molecule type" value="Genomic_DNA"/>
</dbReference>
<organism evidence="5 6">
    <name type="scientific">Parasitella parasitica</name>
    <dbReference type="NCBI Taxonomy" id="35722"/>
    <lineage>
        <taxon>Eukaryota</taxon>
        <taxon>Fungi</taxon>
        <taxon>Fungi incertae sedis</taxon>
        <taxon>Mucoromycota</taxon>
        <taxon>Mucoromycotina</taxon>
        <taxon>Mucoromycetes</taxon>
        <taxon>Mucorales</taxon>
        <taxon>Mucorineae</taxon>
        <taxon>Mucoraceae</taxon>
        <taxon>Parasitella</taxon>
    </lineage>
</organism>
<feature type="compositionally biased region" description="Low complexity" evidence="3">
    <location>
        <begin position="19"/>
        <end position="32"/>
    </location>
</feature>
<evidence type="ECO:0000313" key="6">
    <source>
        <dbReference type="Proteomes" id="UP000054107"/>
    </source>
</evidence>
<dbReference type="InterPro" id="IPR052562">
    <property type="entry name" value="Ketohexokinase-related"/>
</dbReference>
<evidence type="ECO:0000256" key="2">
    <source>
        <dbReference type="ARBA" id="ARBA00022777"/>
    </source>
</evidence>
<keyword evidence="1" id="KW-0808">Transferase</keyword>
<evidence type="ECO:0000313" key="5">
    <source>
        <dbReference type="EMBL" id="CEP13744.1"/>
    </source>
</evidence>
<dbReference type="InterPro" id="IPR029056">
    <property type="entry name" value="Ribokinase-like"/>
</dbReference>
<dbReference type="PANTHER" id="PTHR42774:SF3">
    <property type="entry name" value="KETOHEXOKINASE"/>
    <property type="match status" value="1"/>
</dbReference>
<evidence type="ECO:0000256" key="3">
    <source>
        <dbReference type="SAM" id="MobiDB-lite"/>
    </source>
</evidence>
<feature type="domain" description="Carbohydrate kinase PfkB" evidence="4">
    <location>
        <begin position="246"/>
        <end position="333"/>
    </location>
</feature>
<dbReference type="PANTHER" id="PTHR42774">
    <property type="entry name" value="PHOSPHOTRANSFERASE SYSTEM TRANSPORT PROTEIN"/>
    <property type="match status" value="1"/>
</dbReference>
<gene>
    <name evidence="5" type="primary">PARPA_07878.1 scaffold 31073</name>
</gene>
<protein>
    <recommendedName>
        <fullName evidence="4">Carbohydrate kinase PfkB domain-containing protein</fullName>
    </recommendedName>
</protein>
<sequence length="406" mass="45304">MVFSFNKRSKNSRLTIDESSSASSVSASRSSSFDQPLSPVLPDTLNSKAVNVLIVGQVYQDTIMTVDYYPGEDTKVRSSHTQQRRGGNCVNTAEVLAQFPKMNPFVMSAVGPKESSSNLLSQLEAKGIQAHEQLFLLFLLRIQDITKDEFARKVQMSNITKTMSFEFDARPAFSWVHFEGRNVYETAAQIDWLEAKAKREGWRNELTISVELEKPDRPHIDILLTRGDIVFFSKLYAEKRGYDEAEDFLKDFQARCKPGAILFCTWGAQGANCLFKGEVLHSSALEQAQVVDTVGAGDTFIAGVIYCMSRGHTLLTTLKFSCEMASRKVSRSGFEGLADTMFKVWETSLGAELNKAHYHAPIMHSKSYENGFLGIDFGTLTSRRSGMSHKKLLSHSSSAPLLKNNK</sequence>
<feature type="region of interest" description="Disordered" evidence="3">
    <location>
        <begin position="14"/>
        <end position="36"/>
    </location>
</feature>
<dbReference type="InterPro" id="IPR002173">
    <property type="entry name" value="Carboh/pur_kinase_PfkB_CS"/>
</dbReference>
<dbReference type="Pfam" id="PF00294">
    <property type="entry name" value="PfkB"/>
    <property type="match status" value="1"/>
</dbReference>
<dbReference type="AlphaFoldDB" id="A0A0B7N8H5"/>
<dbReference type="GO" id="GO:0016301">
    <property type="term" value="F:kinase activity"/>
    <property type="evidence" value="ECO:0007669"/>
    <property type="project" value="UniProtKB-KW"/>
</dbReference>
<reference evidence="5 6" key="1">
    <citation type="submission" date="2014-09" db="EMBL/GenBank/DDBJ databases">
        <authorList>
            <person name="Ellenberger Sabrina"/>
        </authorList>
    </citation>
    <scope>NUCLEOTIDE SEQUENCE [LARGE SCALE GENOMIC DNA]</scope>
    <source>
        <strain evidence="5 6">CBS 412.66</strain>
    </source>
</reference>
<dbReference type="Proteomes" id="UP000054107">
    <property type="component" value="Unassembled WGS sequence"/>
</dbReference>
<dbReference type="STRING" id="35722.A0A0B7N8H5"/>
<accession>A0A0B7N8H5</accession>
<proteinExistence type="predicted"/>
<keyword evidence="6" id="KW-1185">Reference proteome</keyword>
<evidence type="ECO:0000256" key="1">
    <source>
        <dbReference type="ARBA" id="ARBA00022679"/>
    </source>
</evidence>
<keyword evidence="2" id="KW-0418">Kinase</keyword>